<sequence>MIIKSPDFFVDALDISYKIFLLRNIKINKDSRDYLKDVIMVGLTHYLFATCEDPESKDKPRFSSAEDQYIFVALFTCTRRLTLKYLILKKKNGKDISENTIYFSAVAAFVLAYKSFAIDEMECVPGGRKQQEYLDPFYHYQPTLAGDILTLLSQDKAAASFDKDIYKIEREMYKMSGFTPCLKEYNEMIEYIKDKR</sequence>
<reference evidence="1" key="1">
    <citation type="journal article" date="2019" name="MBio">
        <title>Virus Genomes from Deep Sea Sediments Expand the Ocean Megavirome and Support Independent Origins of Viral Gigantism.</title>
        <authorList>
            <person name="Backstrom D."/>
            <person name="Yutin N."/>
            <person name="Jorgensen S.L."/>
            <person name="Dharamshi J."/>
            <person name="Homa F."/>
            <person name="Zaremba-Niedwiedzka K."/>
            <person name="Spang A."/>
            <person name="Wolf Y.I."/>
            <person name="Koonin E.V."/>
            <person name="Ettema T.J."/>
        </authorList>
    </citation>
    <scope>NUCLEOTIDE SEQUENCE</scope>
</reference>
<organism evidence="1">
    <name type="scientific">Iridovirus LCIVAC01</name>
    <dbReference type="NCBI Taxonomy" id="2506607"/>
    <lineage>
        <taxon>Viruses</taxon>
        <taxon>Varidnaviria</taxon>
        <taxon>Bamfordvirae</taxon>
        <taxon>Nucleocytoviricota</taxon>
        <taxon>Megaviricetes</taxon>
        <taxon>Pimascovirales</taxon>
        <taxon>Pimascovirales incertae sedis</taxon>
        <taxon>Iridoviridae</taxon>
    </lineage>
</organism>
<evidence type="ECO:0000313" key="1">
    <source>
        <dbReference type="EMBL" id="QBK85318.1"/>
    </source>
</evidence>
<dbReference type="EMBL" id="MK500315">
    <property type="protein sequence ID" value="QBK85318.1"/>
    <property type="molecule type" value="Genomic_DNA"/>
</dbReference>
<protein>
    <submittedName>
        <fullName evidence="1">Uncharacterized protein</fullName>
    </submittedName>
</protein>
<proteinExistence type="predicted"/>
<accession>A0A481YQ61</accession>
<name>A0A481YQ61_9VIRU</name>
<gene>
    <name evidence="1" type="ORF">LCIVAC01_01270</name>
</gene>